<feature type="compositionally biased region" description="Low complexity" evidence="1">
    <location>
        <begin position="1108"/>
        <end position="1122"/>
    </location>
</feature>
<feature type="compositionally biased region" description="Polar residues" evidence="1">
    <location>
        <begin position="74"/>
        <end position="83"/>
    </location>
</feature>
<feature type="compositionally biased region" description="Low complexity" evidence="1">
    <location>
        <begin position="1"/>
        <end position="13"/>
    </location>
</feature>
<feature type="region of interest" description="Disordered" evidence="1">
    <location>
        <begin position="895"/>
        <end position="915"/>
    </location>
</feature>
<sequence>MASSSKAPAPVSSTMPGSRSGRTPHYHDDAAANQPPIAFPSVPVKHGNSSSSSSPSSPTTTSTLWRSRSKSRKNSGPPSSPTMLQGPIHLIDDRWNSPRRAPRPPAEMSEAGRSLMYSLPAIDLGAPSQNGHLKRLGTSSTAAGDDEPPLRVASPLNLPTIQPRDESIGCLGHSNKSKGKSRAVDSTPRSPIQRATSPPTSPRMCNSSRRVASPTVVGASPPSPTRRNDRNVGVSTSSPSPPKIRKRPLLPMAYHHQTPQALPGSPTFAALIARDRQLASPSPLSPRVMSPFGTESTSAAVTSAASSRPLSPGNETPLDKPELPRPLIPANQQEMGVIMAAGNHQRRRNRSAGDILDLAQVGLTRRPSNQSTSTTLSRGSPVNRPNGQRIRLNSLPLNTLEGALPLSAPASATATMAPDGSSTPAQPLSTSHSADNFPRAMHRFPSQRDLSSSSQRQLRSSSSKSSLQQLRMAMPTGWAKGFLRKTPASPSTAGAANTNSEETQQMSATPSPNRAESASNRYRPGGGSPFSVWRRQPNAATVNDDDDESSLFGGPSHEDAYDGTRSPNPMLSGSQPHQAKARQRLPSIEGPEENSLSVNRVRSKRSLKSLRDKVAKAASPNKVLPPPSSPPQYHYRPAAKSQPTPPLPKAHVPARIATDYGKLPKYELAYNKPLPSPQGPSFLTDLQGMVDSSGDSSYRSSAHKPKQLSSSSDGRSAGTNAKNDLVQQPLPNVAVEEDLRAPDRPWQIDTVINRGSPLFAHEEEGGVAGDALRAAGEKELGPFAATLPASAHQHRPDEIATGSEECMQEGGAPLEKREEDLQRQPHATTDAEPSAHPEMPSRDRHDSQPHPYSSASRHASHRTRVSGTASACSEDVEAMAHMDLGELLEGYRRKRDSVNSVSGSHEPGSDQRVPHPYTYVAAAWREKIRADEEARNQENDDHEDVAALQRGIGTMQASTIPTTTKPASRPASGSKADPAAMRPMSKPVSMASSYGTSFDGDVIWDGASTAMSTLAELTAADEEEEEGRQQAAREVQIGDADRTQLPEQQAADAAPAFAKIDGSMSAKETATAHAEVQPLPRRRAGGHAFRFPRPPGQTNDGSLSAPVTSAQSDTSSALASSTDRPSDGGEAANGSSQGHHGHASTPSLSSSVSASTASHATTSTTSGSAGHPTSALAMTSMTAPVTASPSLPSAAAPMQYGSAPSWISPVSPNDDKSGARSFVSPTVTPPLPSSAIFSSYHHQPPIRSARSRTESGKSHKSTSSLGSSSVASSAATGATEYSARFVQALSNARHHDQHQMKPLTPVDSEPVDAEQVNVRRDGKEEKGETGTSTDKSPEGTQAQAQAVPSSSSMPGHRRLKSSIDLLEKAGMATIGEH</sequence>
<feature type="compositionally biased region" description="Basic and acidic residues" evidence="1">
    <location>
        <begin position="1317"/>
        <end position="1328"/>
    </location>
</feature>
<dbReference type="RefSeq" id="XP_025365551.1">
    <property type="nucleotide sequence ID" value="XM_025509468.1"/>
</dbReference>
<feature type="region of interest" description="Disordered" evidence="1">
    <location>
        <begin position="481"/>
        <end position="656"/>
    </location>
</feature>
<evidence type="ECO:0000256" key="1">
    <source>
        <dbReference type="SAM" id="MobiDB-lite"/>
    </source>
</evidence>
<organism evidence="2 3">
    <name type="scientific">Jaminaea rosea</name>
    <dbReference type="NCBI Taxonomy" id="1569628"/>
    <lineage>
        <taxon>Eukaryota</taxon>
        <taxon>Fungi</taxon>
        <taxon>Dikarya</taxon>
        <taxon>Basidiomycota</taxon>
        <taxon>Ustilaginomycotina</taxon>
        <taxon>Exobasidiomycetes</taxon>
        <taxon>Microstromatales</taxon>
        <taxon>Microstromatales incertae sedis</taxon>
        <taxon>Jaminaea</taxon>
    </lineage>
</organism>
<feature type="compositionally biased region" description="Polar residues" evidence="1">
    <location>
        <begin position="187"/>
        <end position="210"/>
    </location>
</feature>
<feature type="compositionally biased region" description="Polar residues" evidence="1">
    <location>
        <begin position="1096"/>
        <end position="1107"/>
    </location>
</feature>
<feature type="region of interest" description="Disordered" evidence="1">
    <location>
        <begin position="1019"/>
        <end position="1364"/>
    </location>
</feature>
<dbReference type="Proteomes" id="UP000245884">
    <property type="component" value="Unassembled WGS sequence"/>
</dbReference>
<feature type="compositionally biased region" description="Low complexity" evidence="1">
    <location>
        <begin position="1183"/>
        <end position="1197"/>
    </location>
</feature>
<feature type="compositionally biased region" description="Polar residues" evidence="1">
    <location>
        <begin position="127"/>
        <end position="142"/>
    </location>
</feature>
<feature type="region of interest" description="Disordered" evidence="1">
    <location>
        <begin position="412"/>
        <end position="469"/>
    </location>
</feature>
<dbReference type="GeneID" id="37031291"/>
<feature type="compositionally biased region" description="Basic and acidic residues" evidence="1">
    <location>
        <begin position="814"/>
        <end position="823"/>
    </location>
</feature>
<feature type="region of interest" description="Disordered" evidence="1">
    <location>
        <begin position="360"/>
        <end position="389"/>
    </location>
</feature>
<feature type="compositionally biased region" description="Low complexity" evidence="1">
    <location>
        <begin position="1261"/>
        <end position="1279"/>
    </location>
</feature>
<feature type="compositionally biased region" description="Basic and acidic residues" evidence="1">
    <location>
        <begin position="833"/>
        <end position="848"/>
    </location>
</feature>
<reference evidence="2 3" key="1">
    <citation type="journal article" date="2018" name="Mol. Biol. Evol.">
        <title>Broad Genomic Sampling Reveals a Smut Pathogenic Ancestry of the Fungal Clade Ustilaginomycotina.</title>
        <authorList>
            <person name="Kijpornyongpan T."/>
            <person name="Mondo S.J."/>
            <person name="Barry K."/>
            <person name="Sandor L."/>
            <person name="Lee J."/>
            <person name="Lipzen A."/>
            <person name="Pangilinan J."/>
            <person name="LaButti K."/>
            <person name="Hainaut M."/>
            <person name="Henrissat B."/>
            <person name="Grigoriev I.V."/>
            <person name="Spatafora J.W."/>
            <person name="Aime M.C."/>
        </authorList>
    </citation>
    <scope>NUCLEOTIDE SEQUENCE [LARGE SCALE GENOMIC DNA]</scope>
    <source>
        <strain evidence="2 3">MCA 5214</strain>
    </source>
</reference>
<feature type="region of interest" description="Disordered" evidence="1">
    <location>
        <begin position="787"/>
        <end position="870"/>
    </location>
</feature>
<gene>
    <name evidence="2" type="ORF">BDZ90DRAFT_28688</name>
</gene>
<feature type="compositionally biased region" description="Low complexity" evidence="1">
    <location>
        <begin position="1143"/>
        <end position="1175"/>
    </location>
</feature>
<feature type="region of interest" description="Disordered" evidence="1">
    <location>
        <begin position="281"/>
        <end position="327"/>
    </location>
</feature>
<name>A0A316V065_9BASI</name>
<protein>
    <submittedName>
        <fullName evidence="2">Uncharacterized protein</fullName>
    </submittedName>
</protein>
<feature type="compositionally biased region" description="Polar residues" evidence="1">
    <location>
        <begin position="1329"/>
        <end position="1340"/>
    </location>
</feature>
<feature type="compositionally biased region" description="Polar residues" evidence="1">
    <location>
        <begin position="366"/>
        <end position="386"/>
    </location>
</feature>
<feature type="region of interest" description="Disordered" evidence="1">
    <location>
        <begin position="669"/>
        <end position="732"/>
    </location>
</feature>
<feature type="region of interest" description="Disordered" evidence="1">
    <location>
        <begin position="1"/>
        <end position="246"/>
    </location>
</feature>
<feature type="compositionally biased region" description="Low complexity" evidence="1">
    <location>
        <begin position="447"/>
        <end position="469"/>
    </location>
</feature>
<evidence type="ECO:0000313" key="3">
    <source>
        <dbReference type="Proteomes" id="UP000245884"/>
    </source>
</evidence>
<keyword evidence="3" id="KW-1185">Reference proteome</keyword>
<feature type="compositionally biased region" description="Polar residues" evidence="1">
    <location>
        <begin position="707"/>
        <end position="730"/>
    </location>
</feature>
<feature type="compositionally biased region" description="Polar residues" evidence="1">
    <location>
        <begin position="955"/>
        <end position="966"/>
    </location>
</feature>
<feature type="compositionally biased region" description="Polar residues" evidence="1">
    <location>
        <begin position="488"/>
        <end position="520"/>
    </location>
</feature>
<feature type="compositionally biased region" description="Low complexity" evidence="1">
    <location>
        <begin position="296"/>
        <end position="307"/>
    </location>
</feature>
<feature type="region of interest" description="Disordered" evidence="1">
    <location>
        <begin position="954"/>
        <end position="984"/>
    </location>
</feature>
<evidence type="ECO:0000313" key="2">
    <source>
        <dbReference type="EMBL" id="PWN30939.1"/>
    </source>
</evidence>
<accession>A0A316V065</accession>
<feature type="compositionally biased region" description="Low complexity" evidence="1">
    <location>
        <begin position="49"/>
        <end position="63"/>
    </location>
</feature>
<feature type="compositionally biased region" description="Polar residues" evidence="1">
    <location>
        <begin position="565"/>
        <end position="577"/>
    </location>
</feature>
<feature type="compositionally biased region" description="Polar residues" evidence="1">
    <location>
        <begin position="420"/>
        <end position="434"/>
    </location>
</feature>
<proteinExistence type="predicted"/>
<dbReference type="EMBL" id="KZ819662">
    <property type="protein sequence ID" value="PWN30939.1"/>
    <property type="molecule type" value="Genomic_DNA"/>
</dbReference>